<keyword evidence="3" id="KW-0963">Cytoplasm</keyword>
<evidence type="ECO:0000256" key="2">
    <source>
        <dbReference type="ARBA" id="ARBA00023186"/>
    </source>
</evidence>
<organism evidence="4 5">
    <name type="scientific">Gemmobacter megaterium</name>
    <dbReference type="NCBI Taxonomy" id="1086013"/>
    <lineage>
        <taxon>Bacteria</taxon>
        <taxon>Pseudomonadati</taxon>
        <taxon>Pseudomonadota</taxon>
        <taxon>Alphaproteobacteria</taxon>
        <taxon>Rhodobacterales</taxon>
        <taxon>Paracoccaceae</taxon>
        <taxon>Gemmobacter</taxon>
    </lineage>
</organism>
<dbReference type="RefSeq" id="WP_076531768.1">
    <property type="nucleotide sequence ID" value="NZ_BMEH01000005.1"/>
</dbReference>
<protein>
    <recommendedName>
        <fullName evidence="3">Urease accessory protein UreD</fullName>
    </recommendedName>
</protein>
<dbReference type="InterPro" id="IPR002669">
    <property type="entry name" value="UreD"/>
</dbReference>
<dbReference type="Proteomes" id="UP000186141">
    <property type="component" value="Unassembled WGS sequence"/>
</dbReference>
<evidence type="ECO:0000313" key="4">
    <source>
        <dbReference type="EMBL" id="SIT06269.1"/>
    </source>
</evidence>
<proteinExistence type="inferred from homology"/>
<comment type="similarity">
    <text evidence="1 3">Belongs to the UreD family.</text>
</comment>
<comment type="subunit">
    <text evidence="3">UreD, UreF and UreG form a complex that acts as a GTP-hydrolysis-dependent molecular chaperone, activating the urease apoprotein by helping to assemble the nickel containing metallocenter of UreC. The UreE protein probably delivers the nickel.</text>
</comment>
<sequence>MTALATLPLPRHQRSHGEIAASWRMSCGHSRLHRLRQAGSARAIPLPGPDLVVLNTSGGLTGGDRLAIALDVGEGCRVTATTQTAERFYRATEGRAQIDIAMTVGAGAHLDWLPQETILFQGCAADRRTTIDLGPQAGCLMLETLVMGRAAMGETLSQVSLRDWRQIRRAGRPVHLDPLALDAARIAPRAAGLAGARAICTLVMVSHGAEDAIGPVRTVLNHPEVSAAASAWDGRLVVRLMAPDAWPLRRQVIRLLTVLRRSPLPRVWQS</sequence>
<evidence type="ECO:0000256" key="1">
    <source>
        <dbReference type="ARBA" id="ARBA00007177"/>
    </source>
</evidence>
<dbReference type="HAMAP" id="MF_01384">
    <property type="entry name" value="UreD"/>
    <property type="match status" value="1"/>
</dbReference>
<keyword evidence="2 3" id="KW-0143">Chaperone</keyword>
<keyword evidence="5" id="KW-1185">Reference proteome</keyword>
<reference evidence="4 5" key="1">
    <citation type="submission" date="2017-01" db="EMBL/GenBank/DDBJ databases">
        <authorList>
            <person name="Mah S.A."/>
            <person name="Swanson W.J."/>
            <person name="Moy G.W."/>
            <person name="Vacquier V.D."/>
        </authorList>
    </citation>
    <scope>NUCLEOTIDE SEQUENCE [LARGE SCALE GENOMIC DNA]</scope>
    <source>
        <strain evidence="4 5">DSM 26375</strain>
    </source>
</reference>
<dbReference type="EMBL" id="FTOT01000005">
    <property type="protein sequence ID" value="SIT06269.1"/>
    <property type="molecule type" value="Genomic_DNA"/>
</dbReference>
<evidence type="ECO:0000313" key="5">
    <source>
        <dbReference type="Proteomes" id="UP000186141"/>
    </source>
</evidence>
<accession>A0A1N7P741</accession>
<dbReference type="PANTHER" id="PTHR33643">
    <property type="entry name" value="UREASE ACCESSORY PROTEIN D"/>
    <property type="match status" value="1"/>
</dbReference>
<gene>
    <name evidence="3" type="primary">ureD</name>
    <name evidence="4" type="ORF">SAMN05421774_1058</name>
</gene>
<dbReference type="Pfam" id="PF01774">
    <property type="entry name" value="UreD"/>
    <property type="match status" value="1"/>
</dbReference>
<comment type="subcellular location">
    <subcellularLocation>
        <location evidence="3">Cytoplasm</location>
    </subcellularLocation>
</comment>
<dbReference type="PANTHER" id="PTHR33643:SF1">
    <property type="entry name" value="UREASE ACCESSORY PROTEIN D"/>
    <property type="match status" value="1"/>
</dbReference>
<name>A0A1N7P741_9RHOB</name>
<dbReference type="GO" id="GO:0005737">
    <property type="term" value="C:cytoplasm"/>
    <property type="evidence" value="ECO:0007669"/>
    <property type="project" value="UniProtKB-SubCell"/>
</dbReference>
<dbReference type="GO" id="GO:0016151">
    <property type="term" value="F:nickel cation binding"/>
    <property type="evidence" value="ECO:0007669"/>
    <property type="project" value="UniProtKB-UniRule"/>
</dbReference>
<comment type="function">
    <text evidence="3">Required for maturation of urease via the functional incorporation of the urease nickel metallocenter.</text>
</comment>
<keyword evidence="3" id="KW-0996">Nickel insertion</keyword>
<evidence type="ECO:0000256" key="3">
    <source>
        <dbReference type="HAMAP-Rule" id="MF_01384"/>
    </source>
</evidence>
<dbReference type="STRING" id="1086013.SAMN05421774_1058"/>
<dbReference type="AlphaFoldDB" id="A0A1N7P741"/>